<comment type="caution">
    <text evidence="3">The sequence shown here is derived from an EMBL/GenBank/DDBJ whole genome shotgun (WGS) entry which is preliminary data.</text>
</comment>
<reference evidence="3" key="1">
    <citation type="submission" date="2023-07" db="EMBL/GenBank/DDBJ databases">
        <title>A chromosome-level genome assembly of Lolium multiflorum.</title>
        <authorList>
            <person name="Chen Y."/>
            <person name="Copetti D."/>
            <person name="Kolliker R."/>
            <person name="Studer B."/>
        </authorList>
    </citation>
    <scope>NUCLEOTIDE SEQUENCE</scope>
    <source>
        <strain evidence="3">02402/16</strain>
        <tissue evidence="3">Leaf</tissue>
    </source>
</reference>
<feature type="compositionally biased region" description="Basic and acidic residues" evidence="1">
    <location>
        <begin position="269"/>
        <end position="281"/>
    </location>
</feature>
<feature type="compositionally biased region" description="Acidic residues" evidence="1">
    <location>
        <begin position="282"/>
        <end position="295"/>
    </location>
</feature>
<organism evidence="3 4">
    <name type="scientific">Lolium multiflorum</name>
    <name type="common">Italian ryegrass</name>
    <name type="synonym">Lolium perenne subsp. multiflorum</name>
    <dbReference type="NCBI Taxonomy" id="4521"/>
    <lineage>
        <taxon>Eukaryota</taxon>
        <taxon>Viridiplantae</taxon>
        <taxon>Streptophyta</taxon>
        <taxon>Embryophyta</taxon>
        <taxon>Tracheophyta</taxon>
        <taxon>Spermatophyta</taxon>
        <taxon>Magnoliopsida</taxon>
        <taxon>Liliopsida</taxon>
        <taxon>Poales</taxon>
        <taxon>Poaceae</taxon>
        <taxon>BOP clade</taxon>
        <taxon>Pooideae</taxon>
        <taxon>Poodae</taxon>
        <taxon>Poeae</taxon>
        <taxon>Poeae Chloroplast Group 2 (Poeae type)</taxon>
        <taxon>Loliodinae</taxon>
        <taxon>Loliinae</taxon>
        <taxon>Lolium</taxon>
    </lineage>
</organism>
<feature type="domain" description="KIB1-4 beta-propeller" evidence="2">
    <location>
        <begin position="93"/>
        <end position="223"/>
    </location>
</feature>
<evidence type="ECO:0000313" key="4">
    <source>
        <dbReference type="Proteomes" id="UP001231189"/>
    </source>
</evidence>
<dbReference type="AlphaFoldDB" id="A0AAD8SME9"/>
<accession>A0AAD8SME9</accession>
<dbReference type="PANTHER" id="PTHR33110:SF149">
    <property type="entry name" value="F-BOX DOMAIN-CONTAINING PROTEIN"/>
    <property type="match status" value="1"/>
</dbReference>
<dbReference type="PANTHER" id="PTHR33110">
    <property type="entry name" value="F-BOX/KELCH-REPEAT PROTEIN-RELATED"/>
    <property type="match status" value="1"/>
</dbReference>
<dbReference type="SUPFAM" id="SSF81383">
    <property type="entry name" value="F-box domain"/>
    <property type="match status" value="1"/>
</dbReference>
<dbReference type="EMBL" id="JAUUTY010000003">
    <property type="protein sequence ID" value="KAK1660314.1"/>
    <property type="molecule type" value="Genomic_DNA"/>
</dbReference>
<dbReference type="Proteomes" id="UP001231189">
    <property type="component" value="Unassembled WGS sequence"/>
</dbReference>
<feature type="region of interest" description="Disordered" evidence="1">
    <location>
        <begin position="239"/>
        <end position="306"/>
    </location>
</feature>
<sequence length="474" mass="53860">MATWSELPEDLLAMVFARIFSPADRARFQAACLSWRSAVFPPAPRHLPWIMVPLGGFLNPSDRILRRDISFHNKTTSCIDYADYHNPLLFCFPETTRCVGSTDGWIAIDSVNTENMHTYYLHNEFSSTTLSLPELDAAIGHVSELFQIRKVLLRSTPDDVIALMTNHPRCPIILARLGKGVWLPKSYAASYACIIDVAFIGDRLYGITMAEDLVFLDISYDDKGVPMAIDGECVIGDAWRNEEDYDDEEEDNDDYDDEEYDGVDVASDGGDRDTDIDHDSSDCEDEYDNSDDEDYGETHDDDPHTYDLTKLTKADILQAIEETEVHESPREIKPSIYNVFRRKPTINTMRYLIESCGKLLMVRRQELSPYNGKIPFTHKVEVFEADISAAKWVPVEGGLGGQTLFISRPFCKSISASCSKEIQEDAIYFIDTDDVFDMRSKTVSAPRDDWDYTMNLRNCNTNELTWVFPPELLA</sequence>
<protein>
    <recommendedName>
        <fullName evidence="2">KIB1-4 beta-propeller domain-containing protein</fullName>
    </recommendedName>
</protein>
<keyword evidence="4" id="KW-1185">Reference proteome</keyword>
<evidence type="ECO:0000256" key="1">
    <source>
        <dbReference type="SAM" id="MobiDB-lite"/>
    </source>
</evidence>
<feature type="compositionally biased region" description="Basic and acidic residues" evidence="1">
    <location>
        <begin position="296"/>
        <end position="306"/>
    </location>
</feature>
<gene>
    <name evidence="3" type="ORF">QYE76_048473</name>
</gene>
<dbReference type="InterPro" id="IPR005174">
    <property type="entry name" value="KIB1-4_b-propeller"/>
</dbReference>
<dbReference type="Gene3D" id="1.20.1280.50">
    <property type="match status" value="1"/>
</dbReference>
<feature type="compositionally biased region" description="Acidic residues" evidence="1">
    <location>
        <begin position="243"/>
        <end position="262"/>
    </location>
</feature>
<evidence type="ECO:0000313" key="3">
    <source>
        <dbReference type="EMBL" id="KAK1660314.1"/>
    </source>
</evidence>
<name>A0AAD8SME9_LOLMU</name>
<feature type="domain" description="KIB1-4 beta-propeller" evidence="2">
    <location>
        <begin position="327"/>
        <end position="435"/>
    </location>
</feature>
<proteinExistence type="predicted"/>
<evidence type="ECO:0000259" key="2">
    <source>
        <dbReference type="Pfam" id="PF03478"/>
    </source>
</evidence>
<dbReference type="InterPro" id="IPR036047">
    <property type="entry name" value="F-box-like_dom_sf"/>
</dbReference>
<dbReference type="Pfam" id="PF03478">
    <property type="entry name" value="Beta-prop_KIB1-4"/>
    <property type="match status" value="2"/>
</dbReference>